<dbReference type="EMBL" id="JACIUZ010000043">
    <property type="protein sequence ID" value="MBB1063565.1"/>
    <property type="molecule type" value="Genomic_DNA"/>
</dbReference>
<keyword evidence="1" id="KW-0134">Cell wall</keyword>
<comment type="caution">
    <text evidence="8">The sequence shown here is derived from an EMBL/GenBank/DDBJ whole genome shotgun (WGS) entry which is preliminary data.</text>
</comment>
<accession>A0A7W3YCT8</accession>
<proteinExistence type="predicted"/>
<dbReference type="Pfam" id="PF00746">
    <property type="entry name" value="Gram_pos_anchor"/>
    <property type="match status" value="1"/>
</dbReference>
<dbReference type="Proteomes" id="UP000544052">
    <property type="component" value="Unassembled WGS sequence"/>
</dbReference>
<dbReference type="Proteomes" id="UP000518255">
    <property type="component" value="Unassembled WGS sequence"/>
</dbReference>
<evidence type="ECO:0000256" key="3">
    <source>
        <dbReference type="ARBA" id="ARBA00022729"/>
    </source>
</evidence>
<dbReference type="RefSeq" id="WP_182581219.1">
    <property type="nucleotide sequence ID" value="NZ_JACIUY010000058.1"/>
</dbReference>
<keyword evidence="3" id="KW-0732">Signal</keyword>
<feature type="non-terminal residue" evidence="8">
    <location>
        <position position="1"/>
    </location>
</feature>
<evidence type="ECO:0000313" key="10">
    <source>
        <dbReference type="Proteomes" id="UP000544052"/>
    </source>
</evidence>
<evidence type="ECO:0000313" key="8">
    <source>
        <dbReference type="EMBL" id="MBB1086342.1"/>
    </source>
</evidence>
<gene>
    <name evidence="8" type="ORF">H5R63_06055</name>
    <name evidence="7" type="ORF">H5R64_07325</name>
</gene>
<protein>
    <submittedName>
        <fullName evidence="8">LPXTG cell wall anchor domain-containing protein</fullName>
    </submittedName>
</protein>
<keyword evidence="10" id="KW-1185">Reference proteome</keyword>
<feature type="region of interest" description="Disordered" evidence="5">
    <location>
        <begin position="433"/>
        <end position="495"/>
    </location>
</feature>
<evidence type="ECO:0000313" key="7">
    <source>
        <dbReference type="EMBL" id="MBB1063565.1"/>
    </source>
</evidence>
<feature type="compositionally biased region" description="Basic and acidic residues" evidence="5">
    <location>
        <begin position="447"/>
        <end position="456"/>
    </location>
</feature>
<name>A0A7W3YCT8_9LACO</name>
<evidence type="ECO:0000256" key="2">
    <source>
        <dbReference type="ARBA" id="ARBA00022525"/>
    </source>
</evidence>
<dbReference type="NCBIfam" id="TIGR01167">
    <property type="entry name" value="LPXTG_anchor"/>
    <property type="match status" value="1"/>
</dbReference>
<dbReference type="EMBL" id="JACIUY010000058">
    <property type="protein sequence ID" value="MBB1086342.1"/>
    <property type="molecule type" value="Genomic_DNA"/>
</dbReference>
<feature type="compositionally biased region" description="Polar residues" evidence="5">
    <location>
        <begin position="1"/>
        <end position="16"/>
    </location>
</feature>
<evidence type="ECO:0000313" key="9">
    <source>
        <dbReference type="Proteomes" id="UP000518255"/>
    </source>
</evidence>
<feature type="compositionally biased region" description="Polar residues" evidence="5">
    <location>
        <begin position="36"/>
        <end position="53"/>
    </location>
</feature>
<reference evidence="9 10" key="1">
    <citation type="submission" date="2020-07" db="EMBL/GenBank/DDBJ databases">
        <title>Description of Limosilactobacillus balticus sp. nov., Limosilactobacillus agrestis sp. nov., Limosilactobacillus albertensis sp. nov., Limosilactobacillus rudii sp. nov., Limosilactobacillus fastidiosus sp. nov., five novel Limosilactobacillus species isolated from the vertebrate gastrointestinal tract, and proposal of 6 subspecies of Limosilactobacillus reuteri adapted to the gastrointestinal tract of specific vertebrate hosts.</title>
        <authorList>
            <person name="Li F."/>
            <person name="Cheng C."/>
            <person name="Zheng J."/>
            <person name="Quevedo R.M."/>
            <person name="Li J."/>
            <person name="Roos S."/>
            <person name="Gaenzle M.G."/>
            <person name="Walter J."/>
        </authorList>
    </citation>
    <scope>NUCLEOTIDE SEQUENCE [LARGE SCALE GENOMIC DNA]</scope>
    <source>
        <strain evidence="8 9">WF-MA3-C</strain>
        <strain evidence="7 10">WF-MO7-1</strain>
    </source>
</reference>
<feature type="domain" description="Gram-positive cocci surface proteins LPxTG" evidence="6">
    <location>
        <begin position="514"/>
        <end position="549"/>
    </location>
</feature>
<dbReference type="InterPro" id="IPR019931">
    <property type="entry name" value="LPXTG_anchor"/>
</dbReference>
<organism evidence="8 9">
    <name type="scientific">Limosilactobacillus fastidiosus</name>
    <dbReference type="NCBI Taxonomy" id="2759855"/>
    <lineage>
        <taxon>Bacteria</taxon>
        <taxon>Bacillati</taxon>
        <taxon>Bacillota</taxon>
        <taxon>Bacilli</taxon>
        <taxon>Lactobacillales</taxon>
        <taxon>Lactobacillaceae</taxon>
        <taxon>Limosilactobacillus</taxon>
    </lineage>
</organism>
<keyword evidence="2" id="KW-0964">Secreted</keyword>
<evidence type="ECO:0000256" key="4">
    <source>
        <dbReference type="ARBA" id="ARBA00023088"/>
    </source>
</evidence>
<evidence type="ECO:0000256" key="1">
    <source>
        <dbReference type="ARBA" id="ARBA00022512"/>
    </source>
</evidence>
<dbReference type="AlphaFoldDB" id="A0A7W3YCT8"/>
<keyword evidence="4" id="KW-0572">Peptidoglycan-anchor</keyword>
<evidence type="ECO:0000256" key="5">
    <source>
        <dbReference type="SAM" id="MobiDB-lite"/>
    </source>
</evidence>
<dbReference type="PROSITE" id="PS50847">
    <property type="entry name" value="GRAM_POS_ANCHORING"/>
    <property type="match status" value="1"/>
</dbReference>
<feature type="region of interest" description="Disordered" evidence="5">
    <location>
        <begin position="1"/>
        <end position="54"/>
    </location>
</feature>
<evidence type="ECO:0000259" key="6">
    <source>
        <dbReference type="PROSITE" id="PS50847"/>
    </source>
</evidence>
<feature type="compositionally biased region" description="Low complexity" evidence="5">
    <location>
        <begin position="483"/>
        <end position="495"/>
    </location>
</feature>
<sequence>ATSYKSDPVTPASQGGSAVAPAPTSSQVTKPVDVNTPATSYKSDPVTPASQGGSVVAPAPTMTYFYSADVTIETPDGKTVSKQQKLTVNGNGSGPTEADVANLSFNSIELPSIDGYTPEVTSDSPFYGTPMATIDDTDGHLTLVFPKIQPNFISYDYKVTYKKNVPVPVTEQVGQQFDVQFPLSVGNIQINDQNAYYYKTSYRNIESSDNGKTWTPVSYDATPLSTSLGGSYRNAQTGYITQGLPEFKGYTPFISAVFVRGSEAYDAEATALLNQLTAQIEKDPYDIPAYTLNLPLDVIFRVSYMTNTWQELDVHFNDESGNNDYYYKTNSEQTMRQNVNGNSWEPVSYKATSLVDALKGTYTYAETGASQELPTHYGRIPYLSSAVIAYDPTYETESTDLLNKLMTAIKENPYEIPAYTLTVPLDVSFNVDWKDAPTPSQPATPTKDTDQNKPQEDQPTDNTSKNVVPGTVEGNKNKSDLPNKVVTTGNNGNGLNVQTTTVANDNNHSNKQALPQTGNTKNNTAAIAGLGLASLTAMLGLGGLKKKND</sequence>